<feature type="transmembrane region" description="Helical" evidence="1">
    <location>
        <begin position="194"/>
        <end position="218"/>
    </location>
</feature>
<protein>
    <recommendedName>
        <fullName evidence="4">EpsG family protein</fullName>
    </recommendedName>
</protein>
<sequence>MLYLILFLFLFFLSLLEIQHKKLPSWAYYFVIIFLIAIAAFRLDTGTDYAAYLKLWTNVPPFTELISKHFRYAELEVGFVLMMSLLKQLAGASVLFWGACASLFFFPFSWGIRKLALPYVFVALLVYLMSFYIPYAFNGMRQAIAMSIFIVSVPFILQRNNLMVIALSLLATSFHLSGLLILCAYLVQFYRGNLIPVMLIGGASAVVLSQLNVLSFVLFDVIGISKVYVQKFTESTSLFKLATRTLLLLAFFYFYQRGSEAYKKVFTMYLLGFFIYVGLAEYNVLATRFNMFFRVLEVIMLPLLLANITQLKQRVLCLLLFLIPYGYSFYTSAMHPDNWYQFLFAAN</sequence>
<accession>A0A1T0B2X6</accession>
<name>A0A1T0B2X6_9PAST</name>
<dbReference type="Pfam" id="PF14897">
    <property type="entry name" value="EpsG"/>
    <property type="match status" value="1"/>
</dbReference>
<dbReference type="Proteomes" id="UP000190023">
    <property type="component" value="Unassembled WGS sequence"/>
</dbReference>
<dbReference type="OrthoDB" id="3251879at2"/>
<keyword evidence="1" id="KW-0472">Membrane</keyword>
<evidence type="ECO:0000256" key="1">
    <source>
        <dbReference type="SAM" id="Phobius"/>
    </source>
</evidence>
<dbReference type="AlphaFoldDB" id="A0A1T0B2X6"/>
<organism evidence="2 3">
    <name type="scientific">[Haemophilus] felis</name>
    <dbReference type="NCBI Taxonomy" id="123822"/>
    <lineage>
        <taxon>Bacteria</taxon>
        <taxon>Pseudomonadati</taxon>
        <taxon>Pseudomonadota</taxon>
        <taxon>Gammaproteobacteria</taxon>
        <taxon>Pasteurellales</taxon>
        <taxon>Pasteurellaceae</taxon>
    </lineage>
</organism>
<feature type="transmembrane region" description="Helical" evidence="1">
    <location>
        <begin position="89"/>
        <end position="110"/>
    </location>
</feature>
<feature type="transmembrane region" description="Helical" evidence="1">
    <location>
        <begin position="315"/>
        <end position="333"/>
    </location>
</feature>
<feature type="transmembrane region" description="Helical" evidence="1">
    <location>
        <begin position="163"/>
        <end position="187"/>
    </location>
</feature>
<feature type="transmembrane region" description="Helical" evidence="1">
    <location>
        <begin position="26"/>
        <end position="43"/>
    </location>
</feature>
<keyword evidence="1" id="KW-0812">Transmembrane</keyword>
<feature type="transmembrane region" description="Helical" evidence="1">
    <location>
        <begin position="267"/>
        <end position="285"/>
    </location>
</feature>
<evidence type="ECO:0000313" key="3">
    <source>
        <dbReference type="Proteomes" id="UP000190023"/>
    </source>
</evidence>
<evidence type="ECO:0000313" key="2">
    <source>
        <dbReference type="EMBL" id="OOS04101.1"/>
    </source>
</evidence>
<feature type="transmembrane region" description="Helical" evidence="1">
    <location>
        <begin position="116"/>
        <end position="133"/>
    </location>
</feature>
<dbReference type="InterPro" id="IPR049458">
    <property type="entry name" value="EpsG-like"/>
</dbReference>
<keyword evidence="1" id="KW-1133">Transmembrane helix</keyword>
<reference evidence="2 3" key="1">
    <citation type="submission" date="2017-02" db="EMBL/GenBank/DDBJ databases">
        <title>Draft genome sequence of Haemophilus felis CCUG 31170 type strain.</title>
        <authorList>
            <person name="Engstrom-Jakobsson H."/>
            <person name="Salva-Serra F."/>
            <person name="Thorell K."/>
            <person name="Gonzales-Siles L."/>
            <person name="Karlsson R."/>
            <person name="Boulund F."/>
            <person name="Engstrand L."/>
            <person name="Kristiansson E."/>
            <person name="Moore E."/>
        </authorList>
    </citation>
    <scope>NUCLEOTIDE SEQUENCE [LARGE SCALE GENOMIC DNA]</scope>
    <source>
        <strain evidence="2 3">CCUG 31170</strain>
    </source>
</reference>
<dbReference type="EMBL" id="MUYB01000021">
    <property type="protein sequence ID" value="OOS04101.1"/>
    <property type="molecule type" value="Genomic_DNA"/>
</dbReference>
<evidence type="ECO:0008006" key="4">
    <source>
        <dbReference type="Google" id="ProtNLM"/>
    </source>
</evidence>
<keyword evidence="3" id="KW-1185">Reference proteome</keyword>
<feature type="transmembrane region" description="Helical" evidence="1">
    <location>
        <begin position="238"/>
        <end position="255"/>
    </location>
</feature>
<proteinExistence type="predicted"/>
<dbReference type="STRING" id="123822.B0188_05385"/>
<gene>
    <name evidence="2" type="ORF">B0188_05385</name>
</gene>
<comment type="caution">
    <text evidence="2">The sequence shown here is derived from an EMBL/GenBank/DDBJ whole genome shotgun (WGS) entry which is preliminary data.</text>
</comment>